<dbReference type="Proteomes" id="UP001597389">
    <property type="component" value="Unassembled WGS sequence"/>
</dbReference>
<dbReference type="InterPro" id="IPR049704">
    <property type="entry name" value="Aminotrans_3_PPA_site"/>
</dbReference>
<evidence type="ECO:0000313" key="10">
    <source>
        <dbReference type="EMBL" id="MFD2158138.1"/>
    </source>
</evidence>
<evidence type="ECO:0000256" key="1">
    <source>
        <dbReference type="ARBA" id="ARBA00001933"/>
    </source>
</evidence>
<dbReference type="PROSITE" id="PS00600">
    <property type="entry name" value="AA_TRANSFER_CLASS_3"/>
    <property type="match status" value="1"/>
</dbReference>
<evidence type="ECO:0000256" key="6">
    <source>
        <dbReference type="ARBA" id="ARBA00022756"/>
    </source>
</evidence>
<keyword evidence="9" id="KW-0963">Cytoplasm</keyword>
<evidence type="ECO:0000256" key="8">
    <source>
        <dbReference type="ARBA" id="ARBA00048449"/>
    </source>
</evidence>
<comment type="caution">
    <text evidence="10">The sequence shown here is derived from an EMBL/GenBank/DDBJ whole genome shotgun (WGS) entry which is preliminary data.</text>
</comment>
<keyword evidence="5 9" id="KW-0949">S-adenosyl-L-methionine</keyword>
<keyword evidence="11" id="KW-1185">Reference proteome</keyword>
<dbReference type="InterPro" id="IPR015421">
    <property type="entry name" value="PyrdxlP-dep_Trfase_major"/>
</dbReference>
<evidence type="ECO:0000256" key="9">
    <source>
        <dbReference type="HAMAP-Rule" id="MF_00834"/>
    </source>
</evidence>
<accession>A0ABW4Z881</accession>
<evidence type="ECO:0000256" key="7">
    <source>
        <dbReference type="ARBA" id="ARBA00022898"/>
    </source>
</evidence>
<dbReference type="NCBIfam" id="TIGR00508">
    <property type="entry name" value="bioA"/>
    <property type="match status" value="1"/>
</dbReference>
<dbReference type="InterPro" id="IPR015422">
    <property type="entry name" value="PyrdxlP-dep_Trfase_small"/>
</dbReference>
<dbReference type="InterPro" id="IPR015424">
    <property type="entry name" value="PyrdxlP-dep_Trfase"/>
</dbReference>
<dbReference type="CDD" id="cd00610">
    <property type="entry name" value="OAT_like"/>
    <property type="match status" value="1"/>
</dbReference>
<evidence type="ECO:0000256" key="5">
    <source>
        <dbReference type="ARBA" id="ARBA00022691"/>
    </source>
</evidence>
<comment type="cofactor">
    <cofactor evidence="1 9">
        <name>pyridoxal 5'-phosphate</name>
        <dbReference type="ChEBI" id="CHEBI:597326"/>
    </cofactor>
</comment>
<dbReference type="PIRSF" id="PIRSF000521">
    <property type="entry name" value="Transaminase_4ab_Lys_Orn"/>
    <property type="match status" value="1"/>
</dbReference>
<dbReference type="PANTHER" id="PTHR42684:SF17">
    <property type="entry name" value="ADENOSYLMETHIONINE-8-AMINO-7-OXONONANOATE AMINOTRANSFERASE"/>
    <property type="match status" value="1"/>
</dbReference>
<feature type="binding site" evidence="9">
    <location>
        <position position="296"/>
    </location>
    <ligand>
        <name>substrate</name>
    </ligand>
</feature>
<evidence type="ECO:0000256" key="4">
    <source>
        <dbReference type="ARBA" id="ARBA00022679"/>
    </source>
</evidence>
<comment type="function">
    <text evidence="9">Catalyzes the transfer of the alpha-amino group from S-adenosyl-L-methionine (SAM) to 7-keto-8-aminopelargonic acid (KAPA) to form 7,8-diaminopelargonic acid (DAPA). It is the only aminotransferase known to utilize SAM as an amino donor.</text>
</comment>
<gene>
    <name evidence="9 10" type="primary">bioA</name>
    <name evidence="10" type="ORF">ACFSW8_04430</name>
</gene>
<feature type="binding site" evidence="9">
    <location>
        <position position="149"/>
    </location>
    <ligand>
        <name>substrate</name>
    </ligand>
</feature>
<comment type="subunit">
    <text evidence="9">Homodimer.</text>
</comment>
<dbReference type="Gene3D" id="3.90.1150.10">
    <property type="entry name" value="Aspartate Aminotransferase, domain 1"/>
    <property type="match status" value="1"/>
</dbReference>
<proteinExistence type="inferred from homology"/>
<feature type="modified residue" description="N6-(pyridoxal phosphate)lysine" evidence="9">
    <location>
        <position position="263"/>
    </location>
</feature>
<evidence type="ECO:0000256" key="3">
    <source>
        <dbReference type="ARBA" id="ARBA00022576"/>
    </source>
</evidence>
<comment type="caution">
    <text evidence="9">Lacks conserved residue(s) required for the propagation of feature annotation.</text>
</comment>
<dbReference type="SUPFAM" id="SSF53383">
    <property type="entry name" value="PLP-dependent transferases"/>
    <property type="match status" value="1"/>
</dbReference>
<dbReference type="HAMAP" id="MF_00834">
    <property type="entry name" value="BioA"/>
    <property type="match status" value="1"/>
</dbReference>
<dbReference type="InterPro" id="IPR005815">
    <property type="entry name" value="BioA"/>
</dbReference>
<feature type="binding site" evidence="9">
    <location>
        <begin position="297"/>
        <end position="298"/>
    </location>
    <ligand>
        <name>pyridoxal 5'-phosphate</name>
        <dbReference type="ChEBI" id="CHEBI:597326"/>
    </ligand>
</feature>
<dbReference type="Gene3D" id="3.40.640.10">
    <property type="entry name" value="Type I PLP-dependent aspartate aminotransferase-like (Major domain)"/>
    <property type="match status" value="1"/>
</dbReference>
<dbReference type="Pfam" id="PF00202">
    <property type="entry name" value="Aminotran_3"/>
    <property type="match status" value="1"/>
</dbReference>
<keyword evidence="6 9" id="KW-0093">Biotin biosynthesis</keyword>
<dbReference type="EC" id="2.6.1.62" evidence="9"/>
<organism evidence="10 11">
    <name type="scientific">Rubritalea tangerina</name>
    <dbReference type="NCBI Taxonomy" id="430798"/>
    <lineage>
        <taxon>Bacteria</taxon>
        <taxon>Pseudomonadati</taxon>
        <taxon>Verrucomicrobiota</taxon>
        <taxon>Verrucomicrobiia</taxon>
        <taxon>Verrucomicrobiales</taxon>
        <taxon>Rubritaleaceae</taxon>
        <taxon>Rubritalea</taxon>
    </lineage>
</organism>
<feature type="binding site" evidence="9">
    <location>
        <position position="234"/>
    </location>
    <ligand>
        <name>pyridoxal 5'-phosphate</name>
        <dbReference type="ChEBI" id="CHEBI:597326"/>
    </ligand>
</feature>
<comment type="catalytic activity">
    <reaction evidence="8 9">
        <text>(8S)-8-amino-7-oxononanoate + S-adenosyl-L-methionine = S-adenosyl-4-methylsulfanyl-2-oxobutanoate + (7R,8S)-7,8-diammoniononanoate</text>
        <dbReference type="Rhea" id="RHEA:16861"/>
        <dbReference type="ChEBI" id="CHEBI:16490"/>
        <dbReference type="ChEBI" id="CHEBI:59789"/>
        <dbReference type="ChEBI" id="CHEBI:149468"/>
        <dbReference type="ChEBI" id="CHEBI:149469"/>
        <dbReference type="EC" id="2.6.1.62"/>
    </reaction>
</comment>
<comment type="subcellular location">
    <subcellularLocation>
        <location evidence="9">Cytoplasm</location>
    </subcellularLocation>
</comment>
<evidence type="ECO:0000256" key="2">
    <source>
        <dbReference type="ARBA" id="ARBA00005063"/>
    </source>
</evidence>
<keyword evidence="4 9" id="KW-0808">Transferase</keyword>
<feature type="site" description="Participates in the substrate recognition with KAPA and in a stacking interaction with the adenine ring of SAM" evidence="9">
    <location>
        <position position="16"/>
    </location>
</feature>
<comment type="similarity">
    <text evidence="9">Belongs to the class-III pyridoxal-phosphate-dependent aminotransferase family. BioA subfamily.</text>
</comment>
<name>A0ABW4Z881_9BACT</name>
<feature type="binding site" evidence="9">
    <location>
        <begin position="116"/>
        <end position="117"/>
    </location>
    <ligand>
        <name>pyridoxal 5'-phosphate</name>
        <dbReference type="ChEBI" id="CHEBI:597326"/>
    </ligand>
</feature>
<keyword evidence="3 9" id="KW-0032">Aminotransferase</keyword>
<dbReference type="InterPro" id="IPR005814">
    <property type="entry name" value="Aminotrans_3"/>
</dbReference>
<sequence>MTDWIALDKAHCWHPFTRQAEWTSEESKPLMLVRGEGVWLEDAKGQRYIDGNASIWTNIHGHAHPVINAAISEQLSRVAHTSFLGYSHPLAAELSERLVRFFPETTLQRVFFSDDGSTALECALKMAIQYRLQSGEEGRTEFVAFANGYHGDTMGAASLGGVNAFFERFRKFGFPVRFVSSLAELQELEGLDSVAGVVIEPLVQGVNQIHVWPEGMLRDLRAFTEAQGIHLILDEVMTGFGRTGTMFACQRENVVPDFLCLAKGLTGGYLPMAATLVREEIYEAFLGDASKAFYYGHSYTANPLGCAAALANLDIFESESTLEKLPAKVDYLAGRLQRLAEESPYVSEVRQCGVVVGIELRDAEGKAFAPARRVGEQVCVAARRYGLLTRPILDTLVFLPPLSITEEEIDLALVAIAQGISAVLGQESPDLSN</sequence>
<dbReference type="GO" id="GO:0004015">
    <property type="term" value="F:adenosylmethionine-8-amino-7-oxononanoate transaminase activity"/>
    <property type="evidence" value="ECO:0007669"/>
    <property type="project" value="UniProtKB-EC"/>
</dbReference>
<protein>
    <recommendedName>
        <fullName evidence="9">Adenosylmethionine-8-amino-7-oxononanoate aminotransferase</fullName>
        <ecNumber evidence="9">2.6.1.62</ecNumber>
    </recommendedName>
    <alternativeName>
        <fullName evidence="9">7,8-diamino-pelargonic acid aminotransferase</fullName>
        <shortName evidence="9">DAPA AT</shortName>
        <shortName evidence="9">DAPA aminotransferase</shortName>
    </alternativeName>
    <alternativeName>
        <fullName evidence="9">7,8-diaminononanoate synthase</fullName>
        <shortName evidence="9">DANS</shortName>
    </alternativeName>
    <alternativeName>
        <fullName evidence="9">Diaminopelargonic acid synthase</fullName>
    </alternativeName>
</protein>
<dbReference type="EMBL" id="JBHUJB010000021">
    <property type="protein sequence ID" value="MFD2158138.1"/>
    <property type="molecule type" value="Genomic_DNA"/>
</dbReference>
<feature type="binding site" evidence="9">
    <location>
        <position position="263"/>
    </location>
    <ligand>
        <name>substrate</name>
    </ligand>
</feature>
<evidence type="ECO:0000313" key="11">
    <source>
        <dbReference type="Proteomes" id="UP001597389"/>
    </source>
</evidence>
<comment type="pathway">
    <text evidence="2 9">Cofactor biosynthesis; biotin biosynthesis; 7,8-diaminononanoate from 8-amino-7-oxononanoate (SAM route): step 1/1.</text>
</comment>
<reference evidence="11" key="1">
    <citation type="journal article" date="2019" name="Int. J. Syst. Evol. Microbiol.">
        <title>The Global Catalogue of Microorganisms (GCM) 10K type strain sequencing project: providing services to taxonomists for standard genome sequencing and annotation.</title>
        <authorList>
            <consortium name="The Broad Institute Genomics Platform"/>
            <consortium name="The Broad Institute Genome Sequencing Center for Infectious Disease"/>
            <person name="Wu L."/>
            <person name="Ma J."/>
        </authorList>
    </citation>
    <scope>NUCLEOTIDE SEQUENCE [LARGE SCALE GENOMIC DNA]</scope>
    <source>
        <strain evidence="11">CCUG 57942</strain>
    </source>
</reference>
<feature type="binding site" evidence="9">
    <location>
        <position position="390"/>
    </location>
    <ligand>
        <name>substrate</name>
    </ligand>
</feature>
<dbReference type="RefSeq" id="WP_377090276.1">
    <property type="nucleotide sequence ID" value="NZ_JBHSJL010000014.1"/>
</dbReference>
<keyword evidence="7 9" id="KW-0663">Pyridoxal phosphate</keyword>
<dbReference type="PANTHER" id="PTHR42684">
    <property type="entry name" value="ADENOSYLMETHIONINE-8-AMINO-7-OXONONANOATE AMINOTRANSFERASE"/>
    <property type="match status" value="1"/>
</dbReference>